<evidence type="ECO:0000313" key="2">
    <source>
        <dbReference type="EMBL" id="MDG3002479.1"/>
    </source>
</evidence>
<dbReference type="Proteomes" id="UP001216907">
    <property type="component" value="Unassembled WGS sequence"/>
</dbReference>
<gene>
    <name evidence="2" type="ORF">PZE19_01655</name>
</gene>
<name>A0ABT6F4Y5_9BACT</name>
<evidence type="ECO:0000256" key="1">
    <source>
        <dbReference type="SAM" id="MobiDB-lite"/>
    </source>
</evidence>
<feature type="region of interest" description="Disordered" evidence="1">
    <location>
        <begin position="180"/>
        <end position="202"/>
    </location>
</feature>
<sequence length="213" mass="24284">MHPLVLFTMLTASIHVAHSALPISEAHLEVIPPRVAELVEASELIVLAKVESVSEDPNVETRRAKATVLEVWKGPRTTSVEYRVWPTFACDIAYAKKGETVLLFLEKEETGWGITWAGRGRMPLVEMNNTKYLSYFSDVIFPDETPWVRTAEEDKRSFDQEGVFEQAVEMKLVKELVRKASERKREGRSRGSKDEARQLPMKPFQRADNLILL</sequence>
<feature type="compositionally biased region" description="Basic and acidic residues" evidence="1">
    <location>
        <begin position="180"/>
        <end position="197"/>
    </location>
</feature>
<dbReference type="RefSeq" id="WP_277858843.1">
    <property type="nucleotide sequence ID" value="NZ_JARRAG010000001.1"/>
</dbReference>
<proteinExistence type="predicted"/>
<keyword evidence="3" id="KW-1185">Reference proteome</keyword>
<protein>
    <submittedName>
        <fullName evidence="2">Uncharacterized protein</fullName>
    </submittedName>
</protein>
<dbReference type="EMBL" id="JARRAG010000001">
    <property type="protein sequence ID" value="MDG3002479.1"/>
    <property type="molecule type" value="Genomic_DNA"/>
</dbReference>
<reference evidence="2 3" key="1">
    <citation type="submission" date="2023-03" db="EMBL/GenBank/DDBJ databases">
        <title>Paludisphaera mucosa sp. nov. a novel planctomycete from northern fen.</title>
        <authorList>
            <person name="Ivanova A."/>
        </authorList>
    </citation>
    <scope>NUCLEOTIDE SEQUENCE [LARGE SCALE GENOMIC DNA]</scope>
    <source>
        <strain evidence="2 3">Pla2</strain>
    </source>
</reference>
<comment type="caution">
    <text evidence="2">The sequence shown here is derived from an EMBL/GenBank/DDBJ whole genome shotgun (WGS) entry which is preliminary data.</text>
</comment>
<evidence type="ECO:0000313" key="3">
    <source>
        <dbReference type="Proteomes" id="UP001216907"/>
    </source>
</evidence>
<accession>A0ABT6F4Y5</accession>
<organism evidence="2 3">
    <name type="scientific">Paludisphaera mucosa</name>
    <dbReference type="NCBI Taxonomy" id="3030827"/>
    <lineage>
        <taxon>Bacteria</taxon>
        <taxon>Pseudomonadati</taxon>
        <taxon>Planctomycetota</taxon>
        <taxon>Planctomycetia</taxon>
        <taxon>Isosphaerales</taxon>
        <taxon>Isosphaeraceae</taxon>
        <taxon>Paludisphaera</taxon>
    </lineage>
</organism>